<organism evidence="3 4">
    <name type="scientific">Evansella tamaricis</name>
    <dbReference type="NCBI Taxonomy" id="2069301"/>
    <lineage>
        <taxon>Bacteria</taxon>
        <taxon>Bacillati</taxon>
        <taxon>Bacillota</taxon>
        <taxon>Bacilli</taxon>
        <taxon>Bacillales</taxon>
        <taxon>Bacillaceae</taxon>
        <taxon>Evansella</taxon>
    </lineage>
</organism>
<dbReference type="InterPro" id="IPR005646">
    <property type="entry name" value="FapA"/>
</dbReference>
<reference evidence="3 4" key="1">
    <citation type="submission" date="2021-06" db="EMBL/GenBank/DDBJ databases">
        <title>Bacillus sp. RD4P76, an endophyte from a halophyte.</title>
        <authorList>
            <person name="Sun J.-Q."/>
        </authorList>
    </citation>
    <scope>NUCLEOTIDE SEQUENCE [LARGE SCALE GENOMIC DNA]</scope>
    <source>
        <strain evidence="3 4">CGMCC 1.15917</strain>
    </source>
</reference>
<dbReference type="EMBL" id="JAHQCS010000178">
    <property type="protein sequence ID" value="MBU9714527.1"/>
    <property type="molecule type" value="Genomic_DNA"/>
</dbReference>
<dbReference type="PANTHER" id="PTHR38032">
    <property type="entry name" value="POLYMERASE-RELATED"/>
    <property type="match status" value="1"/>
</dbReference>
<keyword evidence="1" id="KW-0175">Coiled coil</keyword>
<dbReference type="RefSeq" id="WP_217069159.1">
    <property type="nucleotide sequence ID" value="NZ_JAHQCS010000178.1"/>
</dbReference>
<evidence type="ECO:0000313" key="3">
    <source>
        <dbReference type="EMBL" id="MBU9714527.1"/>
    </source>
</evidence>
<comment type="caution">
    <text evidence="3">The sequence shown here is derived from an EMBL/GenBank/DDBJ whole genome shotgun (WGS) entry which is preliminary data.</text>
</comment>
<dbReference type="InterPro" id="IPR046866">
    <property type="entry name" value="FapA_N"/>
</dbReference>
<accession>A0ABS6JLH2</accession>
<evidence type="ECO:0000313" key="4">
    <source>
        <dbReference type="Proteomes" id="UP000784880"/>
    </source>
</evidence>
<evidence type="ECO:0000259" key="2">
    <source>
        <dbReference type="Pfam" id="PF20250"/>
    </source>
</evidence>
<dbReference type="Pfam" id="PF03961">
    <property type="entry name" value="FapA"/>
    <property type="match status" value="1"/>
</dbReference>
<dbReference type="InterPro" id="IPR046865">
    <property type="entry name" value="FapA_b_solenoid"/>
</dbReference>
<dbReference type="Proteomes" id="UP000784880">
    <property type="component" value="Unassembled WGS sequence"/>
</dbReference>
<keyword evidence="4" id="KW-1185">Reference proteome</keyword>
<sequence>MESIQRIYQIEISDNKMEATLKQLKDPEETIQLADLEKYIQGIGISFGVKKEMLQQALGGFVESPIVIAEGKYPQNGVDAYIQPNFPTDSADELTQNDIINLREVLTIPSVTQGSIVGRKVNLIEHEDGMNIYGVVVKGKPGRDITLRPGKNTIVSESKQELISVIDGQMVVEKKVIHVYPIYEVHGDLDMRTGNIDFVGNINIRGNVPAGFKLKAKGDIRIHGSVEGVEIHAGGSVYIHQGVVAQGKGKITANGDLITSFINQGNISVQGNVHVNQSILHSYVEAQGSVFCNKGHGNIVGGKTFACKGITVNEVGNPMNTPTALFVGVSQSTIEEESSIKQELSNSLSDLEKQKLLLEKITSNNNDKEIPPNIRIMKLRVRNTMEDTKRKIAELKEKYDALQDLIEFPSEPELRINQVIYPNSTVHFGKYRRTVIRKQRCVLFKLDKKEIKMETLS</sequence>
<proteinExistence type="predicted"/>
<dbReference type="PANTHER" id="PTHR38032:SF1">
    <property type="entry name" value="RNA-BINDING PROTEIN KHPB N-TERMINAL DOMAIN-CONTAINING PROTEIN"/>
    <property type="match status" value="1"/>
</dbReference>
<name>A0ABS6JLH2_9BACI</name>
<feature type="domain" description="Flagellar Assembly Protein A N-terminal region" evidence="2">
    <location>
        <begin position="9"/>
        <end position="174"/>
    </location>
</feature>
<evidence type="ECO:0000256" key="1">
    <source>
        <dbReference type="SAM" id="Coils"/>
    </source>
</evidence>
<feature type="coiled-coil region" evidence="1">
    <location>
        <begin position="334"/>
        <end position="405"/>
    </location>
</feature>
<gene>
    <name evidence="3" type="ORF">KS419_22550</name>
</gene>
<dbReference type="Pfam" id="PF20250">
    <property type="entry name" value="FapA_N"/>
    <property type="match status" value="1"/>
</dbReference>
<protein>
    <submittedName>
        <fullName evidence="3">FapA family protein</fullName>
    </submittedName>
</protein>